<dbReference type="OrthoDB" id="206213at2759"/>
<dbReference type="SUPFAM" id="SSF55811">
    <property type="entry name" value="Nudix"/>
    <property type="match status" value="1"/>
</dbReference>
<dbReference type="Gene3D" id="3.90.79.10">
    <property type="entry name" value="Nucleoside Triphosphate Pyrophosphohydrolase"/>
    <property type="match status" value="1"/>
</dbReference>
<dbReference type="InterPro" id="IPR015797">
    <property type="entry name" value="NUDIX_hydrolase-like_dom_sf"/>
</dbReference>
<comment type="cofactor">
    <cofactor evidence="2">
        <name>Mg(2+)</name>
        <dbReference type="ChEBI" id="CHEBI:18420"/>
    </cofactor>
</comment>
<comment type="cofactor">
    <cofactor evidence="1">
        <name>Mn(2+)</name>
        <dbReference type="ChEBI" id="CHEBI:29035"/>
    </cofactor>
</comment>
<organism evidence="8 9">
    <name type="scientific">Moniliophthora roreri (strain MCA 2997)</name>
    <name type="common">Cocoa frosty pod rot fungus</name>
    <name type="synonym">Crinipellis roreri</name>
    <dbReference type="NCBI Taxonomy" id="1381753"/>
    <lineage>
        <taxon>Eukaryota</taxon>
        <taxon>Fungi</taxon>
        <taxon>Dikarya</taxon>
        <taxon>Basidiomycota</taxon>
        <taxon>Agaricomycotina</taxon>
        <taxon>Agaricomycetes</taxon>
        <taxon>Agaricomycetidae</taxon>
        <taxon>Agaricales</taxon>
        <taxon>Marasmiineae</taxon>
        <taxon>Marasmiaceae</taxon>
        <taxon>Moniliophthora</taxon>
    </lineage>
</organism>
<name>V2XEZ7_MONRO</name>
<sequence>MTTMASSPFFHLTKPFTRTTLRNIRKALESDHGHHPTRKAAGNAAVLIPFCNVGGSPGILFEVRGKTLRSHSGEVSFPGGRVDPTDPNHLAAALRETHEELSILPQHVEVLGSLGPPEINLRGDMVVHPFVGFIHSDISQSLSLAEDEPLPSTQLPTATEISQPEVDTVFHLPLKALTSPLRLRSSMFRGHRPYWAIGVSDLVPGDSENHVIGKSSVSTEDDSEVGPGKYGALEIWGLSGWYLSLLMRKLRLY</sequence>
<evidence type="ECO:0000256" key="4">
    <source>
        <dbReference type="ARBA" id="ARBA00022801"/>
    </source>
</evidence>
<dbReference type="PROSITE" id="PS51462">
    <property type="entry name" value="NUDIX"/>
    <property type="match status" value="1"/>
</dbReference>
<evidence type="ECO:0000313" key="9">
    <source>
        <dbReference type="Proteomes" id="UP000017559"/>
    </source>
</evidence>
<evidence type="ECO:0000313" key="8">
    <source>
        <dbReference type="EMBL" id="ESK97763.1"/>
    </source>
</evidence>
<gene>
    <name evidence="8" type="ORF">Moror_17328</name>
</gene>
<protein>
    <submittedName>
        <fullName evidence="8">Nudix hydrolase</fullName>
    </submittedName>
</protein>
<dbReference type="InterPro" id="IPR045121">
    <property type="entry name" value="CoAse"/>
</dbReference>
<dbReference type="STRING" id="1381753.V2XEZ7"/>
<dbReference type="InterPro" id="IPR000086">
    <property type="entry name" value="NUDIX_hydrolase_dom"/>
</dbReference>
<dbReference type="Proteomes" id="UP000017559">
    <property type="component" value="Unassembled WGS sequence"/>
</dbReference>
<evidence type="ECO:0000256" key="5">
    <source>
        <dbReference type="ARBA" id="ARBA00022842"/>
    </source>
</evidence>
<dbReference type="PANTHER" id="PTHR12992:SF24">
    <property type="entry name" value="PEROXISOMAL COENZYME A DIPHOSPHATASE NUDT7"/>
    <property type="match status" value="1"/>
</dbReference>
<keyword evidence="5" id="KW-0460">Magnesium</keyword>
<evidence type="ECO:0000256" key="3">
    <source>
        <dbReference type="ARBA" id="ARBA00022723"/>
    </source>
</evidence>
<keyword evidence="3" id="KW-0479">Metal-binding</keyword>
<dbReference type="Pfam" id="PF00293">
    <property type="entry name" value="NUDIX"/>
    <property type="match status" value="1"/>
</dbReference>
<comment type="caution">
    <text evidence="8">The sequence shown here is derived from an EMBL/GenBank/DDBJ whole genome shotgun (WGS) entry which is preliminary data.</text>
</comment>
<proteinExistence type="predicted"/>
<evidence type="ECO:0000256" key="1">
    <source>
        <dbReference type="ARBA" id="ARBA00001936"/>
    </source>
</evidence>
<evidence type="ECO:0000259" key="7">
    <source>
        <dbReference type="PROSITE" id="PS51462"/>
    </source>
</evidence>
<dbReference type="CDD" id="cd03426">
    <property type="entry name" value="NUDIX_CoAse_Nudt7"/>
    <property type="match status" value="1"/>
</dbReference>
<dbReference type="EMBL" id="AWSO01000017">
    <property type="protein sequence ID" value="ESK97763.1"/>
    <property type="molecule type" value="Genomic_DNA"/>
</dbReference>
<dbReference type="HOGENOM" id="CLU_076940_0_0_1"/>
<evidence type="ECO:0000256" key="6">
    <source>
        <dbReference type="ARBA" id="ARBA00023211"/>
    </source>
</evidence>
<keyword evidence="6" id="KW-0464">Manganese</keyword>
<dbReference type="GO" id="GO:0015938">
    <property type="term" value="P:coenzyme A catabolic process"/>
    <property type="evidence" value="ECO:0007669"/>
    <property type="project" value="TreeGrafter"/>
</dbReference>
<dbReference type="AlphaFoldDB" id="V2XEZ7"/>
<keyword evidence="4 8" id="KW-0378">Hydrolase</keyword>
<accession>V2XEZ7</accession>
<dbReference type="PANTHER" id="PTHR12992">
    <property type="entry name" value="NUDIX HYDROLASE"/>
    <property type="match status" value="1"/>
</dbReference>
<keyword evidence="9" id="KW-1185">Reference proteome</keyword>
<feature type="domain" description="Nudix hydrolase" evidence="7">
    <location>
        <begin position="37"/>
        <end position="198"/>
    </location>
</feature>
<reference evidence="8 9" key="1">
    <citation type="journal article" date="2014" name="BMC Genomics">
        <title>Genome and secretome analysis of the hemibiotrophic fungal pathogen, Moniliophthora roreri, which causes frosty pod rot disease of cacao: mechanisms of the biotrophic and necrotrophic phases.</title>
        <authorList>
            <person name="Meinhardt L.W."/>
            <person name="Costa G.G.L."/>
            <person name="Thomazella D.P.T."/>
            <person name="Teixeira P.J.P.L."/>
            <person name="Carazzolle M.F."/>
            <person name="Schuster S.C."/>
            <person name="Carlson J.E."/>
            <person name="Guiltinan M.J."/>
            <person name="Mieczkowski P."/>
            <person name="Farmer A."/>
            <person name="Ramaraj T."/>
            <person name="Crozier J."/>
            <person name="Davis R.E."/>
            <person name="Shao J."/>
            <person name="Melnick R.L."/>
            <person name="Pereira G.A.G."/>
            <person name="Bailey B.A."/>
        </authorList>
    </citation>
    <scope>NUCLEOTIDE SEQUENCE [LARGE SCALE GENOMIC DNA]</scope>
    <source>
        <strain evidence="8 9">MCA 2997</strain>
    </source>
</reference>
<evidence type="ECO:0000256" key="2">
    <source>
        <dbReference type="ARBA" id="ARBA00001946"/>
    </source>
</evidence>
<dbReference type="KEGG" id="mrr:Moror_17328"/>
<dbReference type="GO" id="GO:0010945">
    <property type="term" value="F:coenzyme A diphosphatase activity"/>
    <property type="evidence" value="ECO:0007669"/>
    <property type="project" value="InterPro"/>
</dbReference>
<dbReference type="GO" id="GO:0046872">
    <property type="term" value="F:metal ion binding"/>
    <property type="evidence" value="ECO:0007669"/>
    <property type="project" value="UniProtKB-KW"/>
</dbReference>